<feature type="compositionally biased region" description="Polar residues" evidence="8">
    <location>
        <begin position="1"/>
        <end position="11"/>
    </location>
</feature>
<comment type="subcellular location">
    <subcellularLocation>
        <location evidence="1 7">Cell membrane</location>
        <topology evidence="1 7">Multi-pass membrane protein</topology>
    </subcellularLocation>
</comment>
<organism evidence="10 11">
    <name type="scientific">Ruania alkalisoli</name>
    <dbReference type="NCBI Taxonomy" id="2779775"/>
    <lineage>
        <taxon>Bacteria</taxon>
        <taxon>Bacillati</taxon>
        <taxon>Actinomycetota</taxon>
        <taxon>Actinomycetes</taxon>
        <taxon>Micrococcales</taxon>
        <taxon>Ruaniaceae</taxon>
        <taxon>Ruania</taxon>
    </lineage>
</organism>
<feature type="domain" description="ABC transmembrane type-1" evidence="9">
    <location>
        <begin position="88"/>
        <end position="276"/>
    </location>
</feature>
<keyword evidence="2 7" id="KW-0813">Transport</keyword>
<dbReference type="CDD" id="cd06261">
    <property type="entry name" value="TM_PBP2"/>
    <property type="match status" value="1"/>
</dbReference>
<dbReference type="GO" id="GO:0055085">
    <property type="term" value="P:transmembrane transport"/>
    <property type="evidence" value="ECO:0007669"/>
    <property type="project" value="InterPro"/>
</dbReference>
<keyword evidence="5 7" id="KW-1133">Transmembrane helix</keyword>
<comment type="similarity">
    <text evidence="7">Belongs to the binding-protein-dependent transport system permease family.</text>
</comment>
<dbReference type="PANTHER" id="PTHR43744">
    <property type="entry name" value="ABC TRANSPORTER PERMEASE PROTEIN MG189-RELATED-RELATED"/>
    <property type="match status" value="1"/>
</dbReference>
<feature type="transmembrane region" description="Helical" evidence="7">
    <location>
        <begin position="198"/>
        <end position="221"/>
    </location>
</feature>
<evidence type="ECO:0000256" key="4">
    <source>
        <dbReference type="ARBA" id="ARBA00022692"/>
    </source>
</evidence>
<feature type="region of interest" description="Disordered" evidence="8">
    <location>
        <begin position="1"/>
        <end position="22"/>
    </location>
</feature>
<feature type="transmembrane region" description="Helical" evidence="7">
    <location>
        <begin position="93"/>
        <end position="113"/>
    </location>
</feature>
<dbReference type="SUPFAM" id="SSF161098">
    <property type="entry name" value="MetI-like"/>
    <property type="match status" value="1"/>
</dbReference>
<reference evidence="10 11" key="1">
    <citation type="submission" date="2020-10" db="EMBL/GenBank/DDBJ databases">
        <title>Haloactinobacterium sp. RN3S43, a bacterium isolated from saline soil.</title>
        <authorList>
            <person name="Sun J.-Q."/>
        </authorList>
    </citation>
    <scope>NUCLEOTIDE SEQUENCE [LARGE SCALE GENOMIC DNA]</scope>
    <source>
        <strain evidence="10 11">RN3S43</strain>
    </source>
</reference>
<evidence type="ECO:0000256" key="8">
    <source>
        <dbReference type="SAM" id="MobiDB-lite"/>
    </source>
</evidence>
<sequence length="291" mass="32233">MTATLTRPGTETNGTPAAARRRRRNRIRPGTILVASLLAFGTIVPFLAVFILALSPEGARTIPFQLPDEWTLDNLIAVLTARNFLRWTLNTTIYSIVSVVLVLITAAMAGYAFAKKRFPGREIMFWSFLATLMVPTQATIIPLFVLVARLEGIDTFWGLIVPTLANSQAVFLMRQFIMGLPDELFEAAKIDGAREWSIFWRIVLPLTTPILATLGIFVFLWHWNDFLWPLIIAQTDEMRTLTVGLASLNQEAVSQARLMAAAAITVIPCLVVFAVLQRYIVNSVAASGIKG</sequence>
<feature type="transmembrane region" description="Helical" evidence="7">
    <location>
        <begin position="156"/>
        <end position="177"/>
    </location>
</feature>
<dbReference type="Gene3D" id="1.10.3720.10">
    <property type="entry name" value="MetI-like"/>
    <property type="match status" value="1"/>
</dbReference>
<keyword evidence="6 7" id="KW-0472">Membrane</keyword>
<evidence type="ECO:0000259" key="9">
    <source>
        <dbReference type="PROSITE" id="PS50928"/>
    </source>
</evidence>
<dbReference type="RefSeq" id="WP_193496290.1">
    <property type="nucleotide sequence ID" value="NZ_CP063169.1"/>
</dbReference>
<feature type="transmembrane region" description="Helical" evidence="7">
    <location>
        <begin position="125"/>
        <end position="150"/>
    </location>
</feature>
<dbReference type="Pfam" id="PF00528">
    <property type="entry name" value="BPD_transp_1"/>
    <property type="match status" value="1"/>
</dbReference>
<proteinExistence type="inferred from homology"/>
<name>A0A7M1SRV9_9MICO</name>
<evidence type="ECO:0000256" key="6">
    <source>
        <dbReference type="ARBA" id="ARBA00023136"/>
    </source>
</evidence>
<gene>
    <name evidence="10" type="ORF">IM660_13695</name>
</gene>
<keyword evidence="3" id="KW-1003">Cell membrane</keyword>
<evidence type="ECO:0000256" key="3">
    <source>
        <dbReference type="ARBA" id="ARBA00022475"/>
    </source>
</evidence>
<dbReference type="EMBL" id="CP063169">
    <property type="protein sequence ID" value="QOR69714.1"/>
    <property type="molecule type" value="Genomic_DNA"/>
</dbReference>
<dbReference type="KEGG" id="halt:IM660_13695"/>
<dbReference type="Proteomes" id="UP000593758">
    <property type="component" value="Chromosome"/>
</dbReference>
<dbReference type="InterPro" id="IPR035906">
    <property type="entry name" value="MetI-like_sf"/>
</dbReference>
<keyword evidence="4 7" id="KW-0812">Transmembrane</keyword>
<protein>
    <submittedName>
        <fullName evidence="10">Carbohydrate ABC transporter permease</fullName>
    </submittedName>
</protein>
<feature type="transmembrane region" description="Helical" evidence="7">
    <location>
        <begin position="30"/>
        <end position="54"/>
    </location>
</feature>
<dbReference type="GO" id="GO:0005886">
    <property type="term" value="C:plasma membrane"/>
    <property type="evidence" value="ECO:0007669"/>
    <property type="project" value="UniProtKB-SubCell"/>
</dbReference>
<feature type="transmembrane region" description="Helical" evidence="7">
    <location>
        <begin position="258"/>
        <end position="276"/>
    </location>
</feature>
<accession>A0A7M1SRV9</accession>
<evidence type="ECO:0000256" key="1">
    <source>
        <dbReference type="ARBA" id="ARBA00004651"/>
    </source>
</evidence>
<evidence type="ECO:0000256" key="5">
    <source>
        <dbReference type="ARBA" id="ARBA00022989"/>
    </source>
</evidence>
<dbReference type="PROSITE" id="PS50928">
    <property type="entry name" value="ABC_TM1"/>
    <property type="match status" value="1"/>
</dbReference>
<evidence type="ECO:0000313" key="10">
    <source>
        <dbReference type="EMBL" id="QOR69714.1"/>
    </source>
</evidence>
<dbReference type="InterPro" id="IPR000515">
    <property type="entry name" value="MetI-like"/>
</dbReference>
<keyword evidence="11" id="KW-1185">Reference proteome</keyword>
<dbReference type="PANTHER" id="PTHR43744:SF12">
    <property type="entry name" value="ABC TRANSPORTER PERMEASE PROTEIN MG189-RELATED"/>
    <property type="match status" value="1"/>
</dbReference>
<evidence type="ECO:0000313" key="11">
    <source>
        <dbReference type="Proteomes" id="UP000593758"/>
    </source>
</evidence>
<evidence type="ECO:0000256" key="2">
    <source>
        <dbReference type="ARBA" id="ARBA00022448"/>
    </source>
</evidence>
<dbReference type="AlphaFoldDB" id="A0A7M1SRV9"/>
<evidence type="ECO:0000256" key="7">
    <source>
        <dbReference type="RuleBase" id="RU363032"/>
    </source>
</evidence>